<comment type="caution">
    <text evidence="12">The sequence shown here is derived from an EMBL/GenBank/DDBJ whole genome shotgun (WGS) entry which is preliminary data.</text>
</comment>
<dbReference type="Gene3D" id="3.40.30.10">
    <property type="entry name" value="Glutaredoxin"/>
    <property type="match status" value="1"/>
</dbReference>
<dbReference type="InterPro" id="IPR036249">
    <property type="entry name" value="Thioredoxin-like_sf"/>
</dbReference>
<evidence type="ECO:0000256" key="5">
    <source>
        <dbReference type="ARBA" id="ARBA00023002"/>
    </source>
</evidence>
<sequence>MSDTNTRHVGPPLLHDPAPDFQARTTMGDRSLADYRGRWLLLFSHPADFTPVCTSEFIAFSKTADRFEELGCSLLALSVDSLFSHFAWIRSIYSQFGVKVTFPIIEDPSMAIAAAYGMIAPHAPDASMVRAAFVIDPEGMIRAISWYPMTTGRNVEELLRLVTALQTADAHDVSTPEGWRPGDDVILPPPLTTEAAYAEHGQGADWYFRTGPLPKKPKGRGR</sequence>
<dbReference type="GO" id="GO:0140824">
    <property type="term" value="F:thioredoxin-dependent peroxiredoxin activity"/>
    <property type="evidence" value="ECO:0007669"/>
    <property type="project" value="UniProtKB-EC"/>
</dbReference>
<dbReference type="Pfam" id="PF10417">
    <property type="entry name" value="1-cysPrx_C"/>
    <property type="match status" value="1"/>
</dbReference>
<reference evidence="12 13" key="1">
    <citation type="submission" date="2024-09" db="EMBL/GenBank/DDBJ databases">
        <authorList>
            <person name="Sun Q."/>
            <person name="Mori K."/>
        </authorList>
    </citation>
    <scope>NUCLEOTIDE SEQUENCE [LARGE SCALE GENOMIC DNA]</scope>
    <source>
        <strain evidence="12 13">CCM 7468</strain>
    </source>
</reference>
<comment type="similarity">
    <text evidence="1">Belongs to the peroxiredoxin family. AhpC/Prx1 subfamily.</text>
</comment>
<comment type="subunit">
    <text evidence="9">Homodecamer. Pentamer of dimers that assemble into a ring structure.</text>
</comment>
<evidence type="ECO:0000256" key="9">
    <source>
        <dbReference type="HAMAP-Rule" id="MF_00401"/>
    </source>
</evidence>
<keyword evidence="13" id="KW-1185">Reference proteome</keyword>
<evidence type="ECO:0000256" key="7">
    <source>
        <dbReference type="ARBA" id="ARBA00025719"/>
    </source>
</evidence>
<dbReference type="InterPro" id="IPR045020">
    <property type="entry name" value="PRX_1cys"/>
</dbReference>
<accession>A0ABV6IWM7</accession>
<comment type="similarity">
    <text evidence="7 9">Belongs to the peroxiredoxin family. Prx6 subfamily.</text>
</comment>
<comment type="catalytic activity">
    <reaction evidence="9">
        <text>a hydroperoxide + [thioredoxin]-dithiol = an alcohol + [thioredoxin]-disulfide + H2O</text>
        <dbReference type="Rhea" id="RHEA:62620"/>
        <dbReference type="Rhea" id="RHEA-COMP:10698"/>
        <dbReference type="Rhea" id="RHEA-COMP:10700"/>
        <dbReference type="ChEBI" id="CHEBI:15377"/>
        <dbReference type="ChEBI" id="CHEBI:29950"/>
        <dbReference type="ChEBI" id="CHEBI:30879"/>
        <dbReference type="ChEBI" id="CHEBI:35924"/>
        <dbReference type="ChEBI" id="CHEBI:50058"/>
        <dbReference type="EC" id="1.11.1.24"/>
    </reaction>
</comment>
<dbReference type="CDD" id="cd03016">
    <property type="entry name" value="PRX_1cys"/>
    <property type="match status" value="1"/>
</dbReference>
<dbReference type="PANTHER" id="PTHR10681:SF128">
    <property type="entry name" value="THIOREDOXIN-DEPENDENT PEROXIDE REDUCTASE, MITOCHONDRIAL"/>
    <property type="match status" value="1"/>
</dbReference>
<dbReference type="RefSeq" id="WP_377053328.1">
    <property type="nucleotide sequence ID" value="NZ_JBHLVZ010000069.1"/>
</dbReference>
<feature type="region of interest" description="Disordered" evidence="10">
    <location>
        <begin position="1"/>
        <end position="21"/>
    </location>
</feature>
<dbReference type="Pfam" id="PF00578">
    <property type="entry name" value="AhpC-TSA"/>
    <property type="match status" value="1"/>
</dbReference>
<dbReference type="PIRSF" id="PIRSF000239">
    <property type="entry name" value="AHPC"/>
    <property type="match status" value="1"/>
</dbReference>
<keyword evidence="3 9" id="KW-0575">Peroxidase</keyword>
<comment type="function">
    <text evidence="8 9">Thiol-specific peroxidase that catalyzes the reduction of hydrogen peroxide and organic hydroperoxides to water and alcohols, respectively. Plays a role in cell protection against oxidative stress by detoxifying peroxides.</text>
</comment>
<comment type="caution">
    <text evidence="9">Lacks conserved residue(s) required for the propagation of feature annotation.</text>
</comment>
<dbReference type="EC" id="1.11.1.24" evidence="9"/>
<proteinExistence type="inferred from homology"/>
<evidence type="ECO:0000256" key="1">
    <source>
        <dbReference type="ARBA" id="ARBA00009796"/>
    </source>
</evidence>
<evidence type="ECO:0000313" key="13">
    <source>
        <dbReference type="Proteomes" id="UP001589789"/>
    </source>
</evidence>
<keyword evidence="5 9" id="KW-0560">Oxidoreductase</keyword>
<dbReference type="NCBIfam" id="NF009668">
    <property type="entry name" value="PRK13189.1"/>
    <property type="match status" value="1"/>
</dbReference>
<dbReference type="EMBL" id="JBHLVZ010000069">
    <property type="protein sequence ID" value="MFC0387659.1"/>
    <property type="molecule type" value="Genomic_DNA"/>
</dbReference>
<evidence type="ECO:0000313" key="12">
    <source>
        <dbReference type="EMBL" id="MFC0387659.1"/>
    </source>
</evidence>
<name>A0ABV6IWM7_9PROT</name>
<feature type="binding site" evidence="9">
    <location>
        <position position="130"/>
    </location>
    <ligand>
        <name>substrate</name>
    </ligand>
</feature>
<dbReference type="PROSITE" id="PS51352">
    <property type="entry name" value="THIOREDOXIN_2"/>
    <property type="match status" value="1"/>
</dbReference>
<comment type="subcellular location">
    <subcellularLocation>
        <location evidence="9">Cytoplasm</location>
    </subcellularLocation>
</comment>
<dbReference type="HAMAP" id="MF_00401">
    <property type="entry name" value="Peroxiredoxin"/>
    <property type="match status" value="1"/>
</dbReference>
<keyword evidence="4 9" id="KW-0049">Antioxidant</keyword>
<evidence type="ECO:0000256" key="6">
    <source>
        <dbReference type="ARBA" id="ARBA00023284"/>
    </source>
</evidence>
<gene>
    <name evidence="12" type="ORF">ACFFIC_19235</name>
</gene>
<dbReference type="InterPro" id="IPR019479">
    <property type="entry name" value="Peroxiredoxin_C"/>
</dbReference>
<evidence type="ECO:0000256" key="2">
    <source>
        <dbReference type="ARBA" id="ARBA00022490"/>
    </source>
</evidence>
<dbReference type="InterPro" id="IPR013766">
    <property type="entry name" value="Thioredoxin_domain"/>
</dbReference>
<evidence type="ECO:0000256" key="8">
    <source>
        <dbReference type="ARBA" id="ARBA00037420"/>
    </source>
</evidence>
<evidence type="ECO:0000259" key="11">
    <source>
        <dbReference type="PROSITE" id="PS51352"/>
    </source>
</evidence>
<dbReference type="PANTHER" id="PTHR10681">
    <property type="entry name" value="THIOREDOXIN PEROXIDASE"/>
    <property type="match status" value="1"/>
</dbReference>
<evidence type="ECO:0000256" key="10">
    <source>
        <dbReference type="SAM" id="MobiDB-lite"/>
    </source>
</evidence>
<keyword evidence="2 9" id="KW-0963">Cytoplasm</keyword>
<dbReference type="Proteomes" id="UP001589789">
    <property type="component" value="Unassembled WGS sequence"/>
</dbReference>
<organism evidence="12 13">
    <name type="scientific">Muricoccus vinaceus</name>
    <dbReference type="NCBI Taxonomy" id="424704"/>
    <lineage>
        <taxon>Bacteria</taxon>
        <taxon>Pseudomonadati</taxon>
        <taxon>Pseudomonadota</taxon>
        <taxon>Alphaproteobacteria</taxon>
        <taxon>Acetobacterales</taxon>
        <taxon>Roseomonadaceae</taxon>
        <taxon>Muricoccus</taxon>
    </lineage>
</organism>
<dbReference type="InterPro" id="IPR000866">
    <property type="entry name" value="AhpC/TSA"/>
</dbReference>
<keyword evidence="6 9" id="KW-0676">Redox-active center</keyword>
<evidence type="ECO:0000256" key="3">
    <source>
        <dbReference type="ARBA" id="ARBA00022559"/>
    </source>
</evidence>
<dbReference type="InterPro" id="IPR050217">
    <property type="entry name" value="Peroxiredoxin"/>
</dbReference>
<dbReference type="SUPFAM" id="SSF52833">
    <property type="entry name" value="Thioredoxin-like"/>
    <property type="match status" value="1"/>
</dbReference>
<comment type="miscellaneous">
    <text evidence="9">The active site is a conserved redox-active cysteine residue, the peroxidatic cysteine (C(P)), which makes the nucleophilic attack on the peroxide substrate. The peroxide oxidizes the C(P)-SH to cysteine sulfenic acid (C(P)-SOH), which then reacts with another cysteine residue, the resolving cysteine (C(R)), to form a disulfide bridge. The disulfide is subsequently reduced by an appropriate electron donor to complete the catalytic cycle. In this 1-Cys peroxiredoxin, no C(R) is present and C(P) instead forms a disulfide with a cysteine from another protein or with a small thiol molecule.</text>
</comment>
<evidence type="ECO:0000256" key="4">
    <source>
        <dbReference type="ARBA" id="ARBA00022862"/>
    </source>
</evidence>
<dbReference type="InterPro" id="IPR024706">
    <property type="entry name" value="Peroxiredoxin_AhpC-typ"/>
</dbReference>
<protein>
    <recommendedName>
        <fullName evidence="9">Peroxiredoxin</fullName>
        <ecNumber evidence="9">1.11.1.24</ecNumber>
    </recommendedName>
    <alternativeName>
        <fullName evidence="9">Thioredoxin-dependent peroxiredoxin</fullName>
    </alternativeName>
</protein>
<dbReference type="InterPro" id="IPR022915">
    <property type="entry name" value="Peroxiredoxin_TDXH"/>
</dbReference>
<feature type="active site" description="Cysteine sulfenic acid (-SOH) intermediate" evidence="9">
    <location>
        <position position="53"/>
    </location>
</feature>
<feature type="domain" description="Thioredoxin" evidence="11">
    <location>
        <begin position="12"/>
        <end position="167"/>
    </location>
</feature>